<evidence type="ECO:0000259" key="5">
    <source>
        <dbReference type="SMART" id="SM00470"/>
    </source>
</evidence>
<keyword evidence="2" id="KW-0159">Chromosome partition</keyword>
<reference evidence="6 7" key="1">
    <citation type="submission" date="2017-06" db="EMBL/GenBank/DDBJ databases">
        <authorList>
            <person name="Kim H.J."/>
            <person name="Triplett B.A."/>
        </authorList>
    </citation>
    <scope>NUCLEOTIDE SEQUENCE [LARGE SCALE GENOMIC DNA]</scope>
    <source>
        <strain evidence="6 7">DSM 14713</strain>
    </source>
</reference>
<dbReference type="Pfam" id="PF17762">
    <property type="entry name" value="HTH_ParB"/>
    <property type="match status" value="1"/>
</dbReference>
<sequence length="304" mass="33289">MLNGDKQKRALGRGLSALIPQAAPPAPAGASVVPPEPPPPPKGAVLKLPIEAIHRDTLQPRRHFDEEKLRELTESIKAQGVLMPVLVRKDGAGFKLIAGERRWRASQLAGLHEIPAIIRDVTEVEAFELALVENLQRSDLNPMEEAEGYHRLVEEFGLTQDQVAQRVGKERPTVANALRLLGLPDDVKGMVATGQLSAGHARALLGVPRLPEMTELASQVAARKLSVRDTEKLVQQAKGQKPKETASAPPKKQSPQVKALVEELQRALGTKVRLVEKGSGKGTLEVDYFSYDDLDRILKVFRKE</sequence>
<comment type="similarity">
    <text evidence="1">Belongs to the ParB family.</text>
</comment>
<dbReference type="GO" id="GO:0007059">
    <property type="term" value="P:chromosome segregation"/>
    <property type="evidence" value="ECO:0007669"/>
    <property type="project" value="UniProtKB-KW"/>
</dbReference>
<dbReference type="PANTHER" id="PTHR33375">
    <property type="entry name" value="CHROMOSOME-PARTITIONING PROTEIN PARB-RELATED"/>
    <property type="match status" value="1"/>
</dbReference>
<feature type="region of interest" description="Disordered" evidence="4">
    <location>
        <begin position="13"/>
        <end position="42"/>
    </location>
</feature>
<organism evidence="6 7">
    <name type="scientific">Melittangium boletus DSM 14713</name>
    <dbReference type="NCBI Taxonomy" id="1294270"/>
    <lineage>
        <taxon>Bacteria</taxon>
        <taxon>Pseudomonadati</taxon>
        <taxon>Myxococcota</taxon>
        <taxon>Myxococcia</taxon>
        <taxon>Myxococcales</taxon>
        <taxon>Cystobacterineae</taxon>
        <taxon>Archangiaceae</taxon>
        <taxon>Melittangium</taxon>
    </lineage>
</organism>
<dbReference type="AlphaFoldDB" id="A0A250IF18"/>
<dbReference type="InterPro" id="IPR004437">
    <property type="entry name" value="ParB/RepB/Spo0J"/>
</dbReference>
<dbReference type="RefSeq" id="WP_095978359.1">
    <property type="nucleotide sequence ID" value="NZ_CP022163.1"/>
</dbReference>
<dbReference type="GO" id="GO:0045881">
    <property type="term" value="P:positive regulation of sporulation resulting in formation of a cellular spore"/>
    <property type="evidence" value="ECO:0007669"/>
    <property type="project" value="TreeGrafter"/>
</dbReference>
<dbReference type="OrthoDB" id="9802051at2"/>
<evidence type="ECO:0000256" key="2">
    <source>
        <dbReference type="ARBA" id="ARBA00022829"/>
    </source>
</evidence>
<dbReference type="Gene3D" id="3.90.1530.30">
    <property type="match status" value="1"/>
</dbReference>
<dbReference type="SUPFAM" id="SSF110849">
    <property type="entry name" value="ParB/Sulfiredoxin"/>
    <property type="match status" value="1"/>
</dbReference>
<keyword evidence="7" id="KW-1185">Reference proteome</keyword>
<dbReference type="InterPro" id="IPR041468">
    <property type="entry name" value="HTH_ParB/Spo0J"/>
</dbReference>
<dbReference type="SMART" id="SM00470">
    <property type="entry name" value="ParB"/>
    <property type="match status" value="1"/>
</dbReference>
<name>A0A250IF18_9BACT</name>
<dbReference type="EMBL" id="CP022163">
    <property type="protein sequence ID" value="ATB29833.1"/>
    <property type="molecule type" value="Genomic_DNA"/>
</dbReference>
<feature type="region of interest" description="Disordered" evidence="4">
    <location>
        <begin position="231"/>
        <end position="256"/>
    </location>
</feature>
<keyword evidence="3" id="KW-0238">DNA-binding</keyword>
<dbReference type="NCBIfam" id="TIGR00180">
    <property type="entry name" value="parB_part"/>
    <property type="match status" value="1"/>
</dbReference>
<dbReference type="InterPro" id="IPR050336">
    <property type="entry name" value="Chromosome_partition/occlusion"/>
</dbReference>
<dbReference type="InterPro" id="IPR036086">
    <property type="entry name" value="ParB/Sulfiredoxin_sf"/>
</dbReference>
<dbReference type="FunFam" id="3.90.1530.30:FF:000001">
    <property type="entry name" value="Chromosome partitioning protein ParB"/>
    <property type="match status" value="1"/>
</dbReference>
<evidence type="ECO:0000256" key="1">
    <source>
        <dbReference type="ARBA" id="ARBA00006295"/>
    </source>
</evidence>
<feature type="domain" description="ParB-like N-terminal" evidence="5">
    <location>
        <begin position="46"/>
        <end position="135"/>
    </location>
</feature>
<dbReference type="Pfam" id="PF23552">
    <property type="entry name" value="ParB_C"/>
    <property type="match status" value="1"/>
</dbReference>
<dbReference type="GO" id="GO:0003677">
    <property type="term" value="F:DNA binding"/>
    <property type="evidence" value="ECO:0007669"/>
    <property type="project" value="UniProtKB-KW"/>
</dbReference>
<dbReference type="PANTHER" id="PTHR33375:SF1">
    <property type="entry name" value="CHROMOSOME-PARTITIONING PROTEIN PARB-RELATED"/>
    <property type="match status" value="1"/>
</dbReference>
<proteinExistence type="inferred from homology"/>
<dbReference type="CDD" id="cd16393">
    <property type="entry name" value="SPO0J_N"/>
    <property type="match status" value="1"/>
</dbReference>
<evidence type="ECO:0000256" key="4">
    <source>
        <dbReference type="SAM" id="MobiDB-lite"/>
    </source>
</evidence>
<dbReference type="Proteomes" id="UP000217289">
    <property type="component" value="Chromosome"/>
</dbReference>
<dbReference type="GO" id="GO:0005694">
    <property type="term" value="C:chromosome"/>
    <property type="evidence" value="ECO:0007669"/>
    <property type="project" value="TreeGrafter"/>
</dbReference>
<dbReference type="FunFam" id="1.10.10.2830:FF:000001">
    <property type="entry name" value="Chromosome partitioning protein ParB"/>
    <property type="match status" value="1"/>
</dbReference>
<evidence type="ECO:0000256" key="3">
    <source>
        <dbReference type="ARBA" id="ARBA00023125"/>
    </source>
</evidence>
<evidence type="ECO:0000313" key="6">
    <source>
        <dbReference type="EMBL" id="ATB29833.1"/>
    </source>
</evidence>
<gene>
    <name evidence="6" type="ORF">MEBOL_003288</name>
</gene>
<dbReference type="KEGG" id="mbd:MEBOL_003288"/>
<dbReference type="InterPro" id="IPR003115">
    <property type="entry name" value="ParB_N"/>
</dbReference>
<dbReference type="Gene3D" id="1.10.10.2830">
    <property type="match status" value="1"/>
</dbReference>
<dbReference type="InterPro" id="IPR057240">
    <property type="entry name" value="ParB_dimer_C"/>
</dbReference>
<accession>A0A250IF18</accession>
<dbReference type="SUPFAM" id="SSF109709">
    <property type="entry name" value="KorB DNA-binding domain-like"/>
    <property type="match status" value="1"/>
</dbReference>
<dbReference type="Pfam" id="PF02195">
    <property type="entry name" value="ParB_N"/>
    <property type="match status" value="1"/>
</dbReference>
<protein>
    <submittedName>
        <fullName evidence="6">Chromosome partitioning protein ParB</fullName>
    </submittedName>
</protein>
<evidence type="ECO:0000313" key="7">
    <source>
        <dbReference type="Proteomes" id="UP000217289"/>
    </source>
</evidence>